<dbReference type="GO" id="GO:0030694">
    <property type="term" value="C:bacterial-type flagellum basal body, rod"/>
    <property type="evidence" value="ECO:0007669"/>
    <property type="project" value="InterPro"/>
</dbReference>
<dbReference type="EMBL" id="JACHHB010000001">
    <property type="protein sequence ID" value="MBB5172083.1"/>
    <property type="molecule type" value="Genomic_DNA"/>
</dbReference>
<comment type="subunit">
    <text evidence="6">The basal body constitutes a major portion of the flagellar organelle and consists of a number of rings mounted on a central rod.</text>
</comment>
<feature type="domain" description="Flagellar basal body rod protein N-terminal" evidence="7">
    <location>
        <begin position="13"/>
        <end position="38"/>
    </location>
</feature>
<sequence>MDIFGNSTNQLLENALKATTTRQKTIAHNIANVDTPNYSAKKTVFNHELNQAMDNERLQAHRTNEGHLSFGGIRSDEPQVVKRNNTMYNHNGNNVDIDHEMTALSKNQINHNALVDQLNGRFNKIQIALGQGR</sequence>
<name>A0A840QL39_9BACI</name>
<evidence type="ECO:0000256" key="6">
    <source>
        <dbReference type="PIRNR" id="PIRNR002889"/>
    </source>
</evidence>
<gene>
    <name evidence="8" type="ORF">HNQ41_000223</name>
</gene>
<dbReference type="AlphaFoldDB" id="A0A840QL39"/>
<comment type="caution">
    <text evidence="8">The sequence shown here is derived from an EMBL/GenBank/DDBJ whole genome shotgun (WGS) entry which is preliminary data.</text>
</comment>
<keyword evidence="8" id="KW-0282">Flagellum</keyword>
<dbReference type="GO" id="GO:0071973">
    <property type="term" value="P:bacterial-type flagellum-dependent cell motility"/>
    <property type="evidence" value="ECO:0007669"/>
    <property type="project" value="InterPro"/>
</dbReference>
<evidence type="ECO:0000256" key="3">
    <source>
        <dbReference type="ARBA" id="ARBA00014376"/>
    </source>
</evidence>
<reference evidence="8 9" key="1">
    <citation type="submission" date="2020-08" db="EMBL/GenBank/DDBJ databases">
        <title>Genomic Encyclopedia of Type Strains, Phase IV (KMG-IV): sequencing the most valuable type-strain genomes for metagenomic binning, comparative biology and taxonomic classification.</title>
        <authorList>
            <person name="Goeker M."/>
        </authorList>
    </citation>
    <scope>NUCLEOTIDE SEQUENCE [LARGE SCALE GENOMIC DNA]</scope>
    <source>
        <strain evidence="8 9">DSM 24696</strain>
    </source>
</reference>
<comment type="subcellular location">
    <subcellularLocation>
        <location evidence="1 6">Bacterial flagellum basal body</location>
    </subcellularLocation>
</comment>
<dbReference type="NCBIfam" id="TIGR01396">
    <property type="entry name" value="FlgB"/>
    <property type="match status" value="1"/>
</dbReference>
<evidence type="ECO:0000256" key="2">
    <source>
        <dbReference type="ARBA" id="ARBA00009677"/>
    </source>
</evidence>
<keyword evidence="8" id="KW-0966">Cell projection</keyword>
<evidence type="ECO:0000313" key="8">
    <source>
        <dbReference type="EMBL" id="MBB5172083.1"/>
    </source>
</evidence>
<evidence type="ECO:0000256" key="1">
    <source>
        <dbReference type="ARBA" id="ARBA00004117"/>
    </source>
</evidence>
<protein>
    <recommendedName>
        <fullName evidence="3 6">Flagellar basal body rod protein FlgB</fullName>
    </recommendedName>
</protein>
<evidence type="ECO:0000256" key="4">
    <source>
        <dbReference type="ARBA" id="ARBA00023143"/>
    </source>
</evidence>
<dbReference type="Proteomes" id="UP000551878">
    <property type="component" value="Unassembled WGS sequence"/>
</dbReference>
<accession>A0A840QL39</accession>
<evidence type="ECO:0000259" key="7">
    <source>
        <dbReference type="Pfam" id="PF00460"/>
    </source>
</evidence>
<evidence type="ECO:0000256" key="5">
    <source>
        <dbReference type="ARBA" id="ARBA00024934"/>
    </source>
</evidence>
<comment type="function">
    <text evidence="5 6">Structural component of flagellum, the bacterial motility apparatus. Part of the rod structure of flagellar basal body.</text>
</comment>
<evidence type="ECO:0000313" key="9">
    <source>
        <dbReference type="Proteomes" id="UP000551878"/>
    </source>
</evidence>
<organism evidence="8 9">
    <name type="scientific">Texcoconibacillus texcoconensis</name>
    <dbReference type="NCBI Taxonomy" id="1095777"/>
    <lineage>
        <taxon>Bacteria</taxon>
        <taxon>Bacillati</taxon>
        <taxon>Bacillota</taxon>
        <taxon>Bacilli</taxon>
        <taxon>Bacillales</taxon>
        <taxon>Bacillaceae</taxon>
        <taxon>Texcoconibacillus</taxon>
    </lineage>
</organism>
<proteinExistence type="inferred from homology"/>
<keyword evidence="9" id="KW-1185">Reference proteome</keyword>
<dbReference type="PIRSF" id="PIRSF002889">
    <property type="entry name" value="Rod_FlgB"/>
    <property type="match status" value="1"/>
</dbReference>
<keyword evidence="8" id="KW-0969">Cilium</keyword>
<dbReference type="InterPro" id="IPR006300">
    <property type="entry name" value="FlgB"/>
</dbReference>
<dbReference type="Pfam" id="PF00460">
    <property type="entry name" value="Flg_bb_rod"/>
    <property type="match status" value="1"/>
</dbReference>
<dbReference type="RefSeq" id="WP_184662561.1">
    <property type="nucleotide sequence ID" value="NZ_JACHHB010000001.1"/>
</dbReference>
<keyword evidence="4 6" id="KW-0975">Bacterial flagellum</keyword>
<dbReference type="InterPro" id="IPR001444">
    <property type="entry name" value="Flag_bb_rod_N"/>
</dbReference>
<comment type="similarity">
    <text evidence="2 6">Belongs to the flagella basal body rod proteins family.</text>
</comment>